<dbReference type="Proteomes" id="UP000199266">
    <property type="component" value="Unassembled WGS sequence"/>
</dbReference>
<evidence type="ECO:0000313" key="1">
    <source>
        <dbReference type="EMBL" id="SDX85293.1"/>
    </source>
</evidence>
<sequence length="92" mass="10926">MPEGRGRRRRRSTIEEMIIKTQEKLEKTKKRFINKHTNEIIDMFTQIVESARLDTFDVLNDYISINNENERKKFVQELVINAARNIDADSQS</sequence>
<dbReference type="AlphaFoldDB" id="A0A1H3F2M7"/>
<dbReference type="RefSeq" id="WP_234945449.1">
    <property type="nucleotide sequence ID" value="NZ_FNPD01000004.1"/>
</dbReference>
<name>A0A1H3F2M7_9BACT</name>
<proteinExistence type="predicted"/>
<dbReference type="EMBL" id="FNPD01000004">
    <property type="protein sequence ID" value="SDX85293.1"/>
    <property type="molecule type" value="Genomic_DNA"/>
</dbReference>
<reference evidence="2" key="1">
    <citation type="submission" date="2016-10" db="EMBL/GenBank/DDBJ databases">
        <authorList>
            <person name="Varghese N."/>
            <person name="Submissions S."/>
        </authorList>
    </citation>
    <scope>NUCLEOTIDE SEQUENCE [LARGE SCALE GENOMIC DNA]</scope>
    <source>
        <strain evidence="2">DSM 13490</strain>
    </source>
</reference>
<gene>
    <name evidence="1" type="ORF">SAMN03080603_00880</name>
</gene>
<organism evidence="1 2">
    <name type="scientific">Acetomicrobium thermoterrenum DSM 13490</name>
    <dbReference type="NCBI Taxonomy" id="1120987"/>
    <lineage>
        <taxon>Bacteria</taxon>
        <taxon>Thermotogati</taxon>
        <taxon>Synergistota</taxon>
        <taxon>Synergistia</taxon>
        <taxon>Synergistales</taxon>
        <taxon>Acetomicrobiaceae</taxon>
        <taxon>Acetomicrobium</taxon>
    </lineage>
</organism>
<protein>
    <submittedName>
        <fullName evidence="1">Uncharacterized protein</fullName>
    </submittedName>
</protein>
<accession>A0A1H3F2M7</accession>
<evidence type="ECO:0000313" key="2">
    <source>
        <dbReference type="Proteomes" id="UP000199266"/>
    </source>
</evidence>
<keyword evidence="2" id="KW-1185">Reference proteome</keyword>